<gene>
    <name evidence="2" type="ORF">H9655_22165</name>
</gene>
<dbReference type="Proteomes" id="UP000657931">
    <property type="component" value="Unassembled WGS sequence"/>
</dbReference>
<dbReference type="EMBL" id="JACSQT010000029">
    <property type="protein sequence ID" value="MBD7939750.1"/>
    <property type="molecule type" value="Genomic_DNA"/>
</dbReference>
<feature type="region of interest" description="Disordered" evidence="1">
    <location>
        <begin position="1"/>
        <end position="34"/>
    </location>
</feature>
<protein>
    <recommendedName>
        <fullName evidence="4">YjzC family protein</fullName>
    </recommendedName>
</protein>
<proteinExistence type="predicted"/>
<evidence type="ECO:0000313" key="3">
    <source>
        <dbReference type="Proteomes" id="UP000657931"/>
    </source>
</evidence>
<accession>A0ABR8QW34</accession>
<organism evidence="2 3">
    <name type="scientific">Cytobacillus stercorigallinarum</name>
    <dbReference type="NCBI Taxonomy" id="2762240"/>
    <lineage>
        <taxon>Bacteria</taxon>
        <taxon>Bacillati</taxon>
        <taxon>Bacillota</taxon>
        <taxon>Bacilli</taxon>
        <taxon>Bacillales</taxon>
        <taxon>Bacillaceae</taxon>
        <taxon>Cytobacillus</taxon>
    </lineage>
</organism>
<dbReference type="RefSeq" id="WP_191817402.1">
    <property type="nucleotide sequence ID" value="NZ_JACSQT010000029.1"/>
</dbReference>
<sequence length="52" mass="5926">MERDLKQDGYTDGTRTPSPTGEEKKIQLETEEVFPPISSCDKGAFWRKTSYA</sequence>
<evidence type="ECO:0000256" key="1">
    <source>
        <dbReference type="SAM" id="MobiDB-lite"/>
    </source>
</evidence>
<keyword evidence="3" id="KW-1185">Reference proteome</keyword>
<name>A0ABR8QW34_9BACI</name>
<comment type="caution">
    <text evidence="2">The sequence shown here is derived from an EMBL/GenBank/DDBJ whole genome shotgun (WGS) entry which is preliminary data.</text>
</comment>
<evidence type="ECO:0008006" key="4">
    <source>
        <dbReference type="Google" id="ProtNLM"/>
    </source>
</evidence>
<reference evidence="2 3" key="1">
    <citation type="submission" date="2020-08" db="EMBL/GenBank/DDBJ databases">
        <title>A Genomic Blueprint of the Chicken Gut Microbiome.</title>
        <authorList>
            <person name="Gilroy R."/>
            <person name="Ravi A."/>
            <person name="Getino M."/>
            <person name="Pursley I."/>
            <person name="Horton D.L."/>
            <person name="Alikhan N.-F."/>
            <person name="Baker D."/>
            <person name="Gharbi K."/>
            <person name="Hall N."/>
            <person name="Watson M."/>
            <person name="Adriaenssens E.M."/>
            <person name="Foster-Nyarko E."/>
            <person name="Jarju S."/>
            <person name="Secka A."/>
            <person name="Antonio M."/>
            <person name="Oren A."/>
            <person name="Chaudhuri R."/>
            <person name="La Ragione R.M."/>
            <person name="Hildebrand F."/>
            <person name="Pallen M.J."/>
        </authorList>
    </citation>
    <scope>NUCLEOTIDE SEQUENCE [LARGE SCALE GENOMIC DNA]</scope>
    <source>
        <strain evidence="2 3">Sa5YUA1</strain>
    </source>
</reference>
<evidence type="ECO:0000313" key="2">
    <source>
        <dbReference type="EMBL" id="MBD7939750.1"/>
    </source>
</evidence>